<dbReference type="Proteomes" id="UP000198767">
    <property type="component" value="Unassembled WGS sequence"/>
</dbReference>
<dbReference type="InterPro" id="IPR036188">
    <property type="entry name" value="FAD/NAD-bd_sf"/>
</dbReference>
<dbReference type="InterPro" id="IPR041854">
    <property type="entry name" value="BFD-like_2Fe2S-bd_dom_sf"/>
</dbReference>
<evidence type="ECO:0000259" key="2">
    <source>
        <dbReference type="Pfam" id="PF04324"/>
    </source>
</evidence>
<dbReference type="STRING" id="1156985.SAMN04488118_1071"/>
<dbReference type="InterPro" id="IPR051691">
    <property type="entry name" value="Metab_Enz_Cyan_OpOx_G3PDH"/>
</dbReference>
<dbReference type="EMBL" id="FMWG01000007">
    <property type="protein sequence ID" value="SCZ67181.1"/>
    <property type="molecule type" value="Genomic_DNA"/>
</dbReference>
<dbReference type="Gene3D" id="1.10.10.1100">
    <property type="entry name" value="BFD-like [2Fe-2S]-binding domain"/>
    <property type="match status" value="1"/>
</dbReference>
<proteinExistence type="predicted"/>
<dbReference type="GO" id="GO:0016491">
    <property type="term" value="F:oxidoreductase activity"/>
    <property type="evidence" value="ECO:0007669"/>
    <property type="project" value="UniProtKB-KW"/>
</dbReference>
<dbReference type="AlphaFoldDB" id="A0A1G5R133"/>
<gene>
    <name evidence="3" type="ORF">SAMN04488118_1071</name>
</gene>
<feature type="domain" description="BFD-like [2Fe-2S]-binding" evidence="2">
    <location>
        <begin position="135"/>
        <end position="187"/>
    </location>
</feature>
<keyword evidence="1" id="KW-0560">Oxidoreductase</keyword>
<dbReference type="PANTHER" id="PTHR42949:SF3">
    <property type="entry name" value="ANAEROBIC GLYCEROL-3-PHOSPHATE DEHYDROGENASE SUBUNIT B"/>
    <property type="match status" value="1"/>
</dbReference>
<accession>A0A1G5R133</accession>
<protein>
    <submittedName>
        <fullName evidence="3">BFD-like [2Fe-2S] binding domain-containing protein</fullName>
    </submittedName>
</protein>
<reference evidence="3 4" key="1">
    <citation type="submission" date="2016-10" db="EMBL/GenBank/DDBJ databases">
        <authorList>
            <person name="de Groot N.N."/>
        </authorList>
    </citation>
    <scope>NUCLEOTIDE SEQUENCE [LARGE SCALE GENOMIC DNA]</scope>
    <source>
        <strain evidence="3 4">U95</strain>
    </source>
</reference>
<dbReference type="SUPFAM" id="SSF51905">
    <property type="entry name" value="FAD/NAD(P)-binding domain"/>
    <property type="match status" value="1"/>
</dbReference>
<organism evidence="3 4">
    <name type="scientific">Epibacterium ulvae</name>
    <dbReference type="NCBI Taxonomy" id="1156985"/>
    <lineage>
        <taxon>Bacteria</taxon>
        <taxon>Pseudomonadati</taxon>
        <taxon>Pseudomonadota</taxon>
        <taxon>Alphaproteobacteria</taxon>
        <taxon>Rhodobacterales</taxon>
        <taxon>Roseobacteraceae</taxon>
        <taxon>Epibacterium</taxon>
    </lineage>
</organism>
<evidence type="ECO:0000313" key="4">
    <source>
        <dbReference type="Proteomes" id="UP000198767"/>
    </source>
</evidence>
<keyword evidence="4" id="KW-1185">Reference proteome</keyword>
<evidence type="ECO:0000313" key="3">
    <source>
        <dbReference type="EMBL" id="SCZ67181.1"/>
    </source>
</evidence>
<dbReference type="Pfam" id="PF04324">
    <property type="entry name" value="Fer2_BFD"/>
    <property type="match status" value="1"/>
</dbReference>
<sequence>MSGFPGVAQSGNAKGVRFKTKSAREIRAETVLLHDGIIPNVNHGSAAGLALKRDTAQDSWYPQSNDAIQVAGDARGILGAKAAHLNGIAAAHRIMGQNVPLDVMGKLEKERKFRTFIDQIYPPFGNGAPADEEMIICRCESVRKAQIQTAVENIGTDPNRLKTSLRCGMGPCQGRMCALSVERIISENFRCRCF</sequence>
<dbReference type="PANTHER" id="PTHR42949">
    <property type="entry name" value="ANAEROBIC GLYCEROL-3-PHOSPHATE DEHYDROGENASE SUBUNIT B"/>
    <property type="match status" value="1"/>
</dbReference>
<dbReference type="InterPro" id="IPR007419">
    <property type="entry name" value="BFD-like_2Fe2S-bd_dom"/>
</dbReference>
<name>A0A1G5R133_9RHOB</name>
<dbReference type="CDD" id="cd19946">
    <property type="entry name" value="GlpA-like_Fer2_BFD-like"/>
    <property type="match status" value="1"/>
</dbReference>
<evidence type="ECO:0000256" key="1">
    <source>
        <dbReference type="ARBA" id="ARBA00023002"/>
    </source>
</evidence>